<evidence type="ECO:0000256" key="1">
    <source>
        <dbReference type="SAM" id="SignalP"/>
    </source>
</evidence>
<comment type="caution">
    <text evidence="2">The sequence shown here is derived from an EMBL/GenBank/DDBJ whole genome shotgun (WGS) entry which is preliminary data.</text>
</comment>
<organism evidence="2">
    <name type="scientific">Segatella copri</name>
    <dbReference type="NCBI Taxonomy" id="165179"/>
    <lineage>
        <taxon>Bacteria</taxon>
        <taxon>Pseudomonadati</taxon>
        <taxon>Bacteroidota</taxon>
        <taxon>Bacteroidia</taxon>
        <taxon>Bacteroidales</taxon>
        <taxon>Prevotellaceae</taxon>
        <taxon>Segatella</taxon>
    </lineage>
</organism>
<sequence>MKKVLMFMAIMIAAFSMVACSSDSREDEVPDNPQDKKTTLADYEGVWENGNDDMFFSVTSDGYVLYNLWECMLGRGKGTLRNDTLIVKNEYSKRTDSLVLYKPVEDQLAIRGKVFGKDTGKAYNANGLYFSLNKEKVPITSFAGDYWTTPGGLNAYFGSFDEKYIVLNDYIFQRQISYKSGRYETREYYYVPREINSKSGTRRLYYAGYKDDEVVHYDYFPSR</sequence>
<name>A0A646FMS0_9BACT</name>
<dbReference type="EMBL" id="VZCX01000050">
    <property type="protein sequence ID" value="MQM95849.1"/>
    <property type="molecule type" value="Genomic_DNA"/>
</dbReference>
<keyword evidence="1" id="KW-0732">Signal</keyword>
<evidence type="ECO:0008006" key="3">
    <source>
        <dbReference type="Google" id="ProtNLM"/>
    </source>
</evidence>
<evidence type="ECO:0000313" key="2">
    <source>
        <dbReference type="EMBL" id="MQM95849.1"/>
    </source>
</evidence>
<feature type="signal peptide" evidence="1">
    <location>
        <begin position="1"/>
        <end position="19"/>
    </location>
</feature>
<gene>
    <name evidence="2" type="ORF">F7D96_06065</name>
</gene>
<accession>A0A646FMS0</accession>
<proteinExistence type="predicted"/>
<dbReference type="Proteomes" id="UP001193463">
    <property type="component" value="Unassembled WGS sequence"/>
</dbReference>
<dbReference type="AlphaFoldDB" id="A0A646FMS0"/>
<dbReference type="PROSITE" id="PS51257">
    <property type="entry name" value="PROKAR_LIPOPROTEIN"/>
    <property type="match status" value="1"/>
</dbReference>
<feature type="chain" id="PRO_5024891557" description="Lipoprotein" evidence="1">
    <location>
        <begin position="20"/>
        <end position="223"/>
    </location>
</feature>
<reference evidence="2" key="1">
    <citation type="submission" date="2019-09" db="EMBL/GenBank/DDBJ databases">
        <title>Distinct polysaccharide growth profiles of human intestinal Prevotella copri isolates.</title>
        <authorList>
            <person name="Fehlner-Peach H."/>
            <person name="Magnabosco C."/>
            <person name="Raghavan V."/>
            <person name="Scher J.U."/>
            <person name="Tett A."/>
            <person name="Cox L.M."/>
            <person name="Gottsegen C."/>
            <person name="Watters A."/>
            <person name="Wiltshire- Gordon J.D."/>
            <person name="Segata N."/>
            <person name="Bonneau R."/>
            <person name="Littman D.R."/>
        </authorList>
    </citation>
    <scope>NUCLEOTIDE SEQUENCE</scope>
    <source>
        <strain evidence="2">IAQ1183</strain>
    </source>
</reference>
<protein>
    <recommendedName>
        <fullName evidence="3">Lipoprotein</fullName>
    </recommendedName>
</protein>